<dbReference type="Proteomes" id="UP000564806">
    <property type="component" value="Unassembled WGS sequence"/>
</dbReference>
<accession>A0A850EWS7</accession>
<evidence type="ECO:0000256" key="1">
    <source>
        <dbReference type="SAM" id="Phobius"/>
    </source>
</evidence>
<name>A0A850EWS7_9BACL</name>
<dbReference type="AlphaFoldDB" id="A0A850EWS7"/>
<comment type="caution">
    <text evidence="2">The sequence shown here is derived from an EMBL/GenBank/DDBJ whole genome shotgun (WGS) entry which is preliminary data.</text>
</comment>
<keyword evidence="3" id="KW-1185">Reference proteome</keyword>
<dbReference type="RefSeq" id="WP_175374323.1">
    <property type="nucleotide sequence ID" value="NZ_JABWCS010000221.1"/>
</dbReference>
<evidence type="ECO:0000313" key="2">
    <source>
        <dbReference type="EMBL" id="NUU63944.1"/>
    </source>
</evidence>
<reference evidence="2" key="1">
    <citation type="submission" date="2020-06" db="EMBL/GenBank/DDBJ databases">
        <title>Paenibacillus sp. nov., isolated from soil.</title>
        <authorList>
            <person name="Seo Y.L."/>
        </authorList>
    </citation>
    <scope>NUCLEOTIDE SEQUENCE [LARGE SCALE GENOMIC DNA]</scope>
    <source>
        <strain evidence="2">JW14</strain>
    </source>
</reference>
<keyword evidence="1" id="KW-0812">Transmembrane</keyword>
<keyword evidence="1" id="KW-0472">Membrane</keyword>
<organism evidence="2 3">
    <name type="scientific">Paenibacillus agri</name>
    <dbReference type="NCBI Taxonomy" id="2744309"/>
    <lineage>
        <taxon>Bacteria</taxon>
        <taxon>Bacillati</taxon>
        <taxon>Bacillota</taxon>
        <taxon>Bacilli</taxon>
        <taxon>Bacillales</taxon>
        <taxon>Paenibacillaceae</taxon>
        <taxon>Paenibacillus</taxon>
    </lineage>
</organism>
<protein>
    <recommendedName>
        <fullName evidence="4">DUF948 domain-containing protein</fullName>
    </recommendedName>
</protein>
<evidence type="ECO:0000313" key="3">
    <source>
        <dbReference type="Proteomes" id="UP000564806"/>
    </source>
</evidence>
<sequence>MDGWLAAVLVTGIGILATAALLLTVSVMKTLVALRETVSQLALVGTSLAADTAETLQRTAATAETAEARLRELEPLASGLACVGESLNEAGEQLKTLSRKTAASANHALERARERNEPGLDHALRALDAGLTLWTAWNKRK</sequence>
<dbReference type="EMBL" id="JABWCS010000221">
    <property type="protein sequence ID" value="NUU63944.1"/>
    <property type="molecule type" value="Genomic_DNA"/>
</dbReference>
<keyword evidence="1" id="KW-1133">Transmembrane helix</keyword>
<gene>
    <name evidence="2" type="ORF">HPT30_26690</name>
</gene>
<proteinExistence type="predicted"/>
<evidence type="ECO:0008006" key="4">
    <source>
        <dbReference type="Google" id="ProtNLM"/>
    </source>
</evidence>
<feature type="transmembrane region" description="Helical" evidence="1">
    <location>
        <begin position="6"/>
        <end position="25"/>
    </location>
</feature>